<organism evidence="3 4">
    <name type="scientific">Amnibacterium setariae</name>
    <dbReference type="NCBI Taxonomy" id="2306585"/>
    <lineage>
        <taxon>Bacteria</taxon>
        <taxon>Bacillati</taxon>
        <taxon>Actinomycetota</taxon>
        <taxon>Actinomycetes</taxon>
        <taxon>Micrococcales</taxon>
        <taxon>Microbacteriaceae</taxon>
        <taxon>Amnibacterium</taxon>
    </lineage>
</organism>
<dbReference type="Pfam" id="PF02720">
    <property type="entry name" value="DUF222"/>
    <property type="match status" value="1"/>
</dbReference>
<keyword evidence="4" id="KW-1185">Reference proteome</keyword>
<evidence type="ECO:0000256" key="1">
    <source>
        <dbReference type="SAM" id="MobiDB-lite"/>
    </source>
</evidence>
<evidence type="ECO:0000313" key="3">
    <source>
        <dbReference type="EMBL" id="RIX30831.1"/>
    </source>
</evidence>
<dbReference type="AlphaFoldDB" id="A0A3A1U2R0"/>
<dbReference type="Proteomes" id="UP000265742">
    <property type="component" value="Unassembled WGS sequence"/>
</dbReference>
<keyword evidence="3" id="KW-0255">Endonuclease</keyword>
<dbReference type="CDD" id="cd00085">
    <property type="entry name" value="HNHc"/>
    <property type="match status" value="1"/>
</dbReference>
<reference evidence="4" key="1">
    <citation type="submission" date="2018-09" db="EMBL/GenBank/DDBJ databases">
        <authorList>
            <person name="Kim I."/>
        </authorList>
    </citation>
    <scope>NUCLEOTIDE SEQUENCE [LARGE SCALE GENOMIC DNA]</scope>
    <source>
        <strain evidence="4">DD4a</strain>
    </source>
</reference>
<feature type="region of interest" description="Disordered" evidence="1">
    <location>
        <begin position="259"/>
        <end position="292"/>
    </location>
</feature>
<dbReference type="GO" id="GO:0004519">
    <property type="term" value="F:endonuclease activity"/>
    <property type="evidence" value="ECO:0007669"/>
    <property type="project" value="UniProtKB-KW"/>
</dbReference>
<feature type="domain" description="DUF222" evidence="2">
    <location>
        <begin position="86"/>
        <end position="389"/>
    </location>
</feature>
<keyword evidence="3" id="KW-0378">Hydrolase</keyword>
<evidence type="ECO:0000313" key="4">
    <source>
        <dbReference type="Proteomes" id="UP000265742"/>
    </source>
</evidence>
<name>A0A3A1U2R0_9MICO</name>
<dbReference type="EMBL" id="QXTG01000001">
    <property type="protein sequence ID" value="RIX30831.1"/>
    <property type="molecule type" value="Genomic_DNA"/>
</dbReference>
<proteinExistence type="predicted"/>
<dbReference type="InterPro" id="IPR003615">
    <property type="entry name" value="HNH_nuc"/>
</dbReference>
<evidence type="ECO:0000259" key="2">
    <source>
        <dbReference type="Pfam" id="PF02720"/>
    </source>
</evidence>
<protein>
    <submittedName>
        <fullName evidence="3">HNH endonuclease</fullName>
    </submittedName>
</protein>
<gene>
    <name evidence="3" type="ORF">D1781_05395</name>
</gene>
<dbReference type="InterPro" id="IPR003870">
    <property type="entry name" value="DUF222"/>
</dbReference>
<feature type="compositionally biased region" description="Basic and acidic residues" evidence="1">
    <location>
        <begin position="274"/>
        <end position="292"/>
    </location>
</feature>
<comment type="caution">
    <text evidence="3">The sequence shown here is derived from an EMBL/GenBank/DDBJ whole genome shotgun (WGS) entry which is preliminary data.</text>
</comment>
<dbReference type="Gene3D" id="1.10.30.50">
    <property type="match status" value="1"/>
</dbReference>
<feature type="region of interest" description="Disordered" evidence="1">
    <location>
        <begin position="465"/>
        <end position="494"/>
    </location>
</feature>
<sequence length="494" mass="53495">MLKPVFQPRATVGGPWLHACVTATPDLALALDALRAVGSRVHTATDDELLADGAVIEELGRLVDAHRLDFAAEVERRTVSPDGGLPLARREGARDAVDLVAHLARIGRPAAKQRIGLGAALAPEVSLRGDLLPGRFGVLADAVRAGEVGVESARVVVTKLLHLRPRITAEEFADAVVVLTDAAKAEETEVVRDVAEGLALLLDPDGAEPTERNQRFQRAFALGRTRADGMTAARLLLTPEHLAVVKELLESQRRGVPLLRTAAGGGQDGDGLDPEWRESLPAEGDEPRSRAQQDYDTVLGAIESGVRAEQSAAVTHEVVVHVAADDLEARRGQGWTSGVLAGIPIPVIERRACGGGVRLLVTGAHGEPLHLSRSKRVFTAAQKKALTARAGGRCEFPGCITPAPYLEAHHVAWFHRDGGRTDVGNGVMLCSHHHHLIHAPWGRVEIRRWRNELWFVPKRWQGDPLPEHRRQPGPFVDPRLARRRREHDPGPRAA</sequence>
<accession>A0A3A1U2R0</accession>
<keyword evidence="3" id="KW-0540">Nuclease</keyword>